<evidence type="ECO:0000259" key="18">
    <source>
        <dbReference type="Pfam" id="PF00912"/>
    </source>
</evidence>
<reference evidence="19" key="1">
    <citation type="journal article" date="2014" name="Int. J. Syst. Evol. Microbiol.">
        <title>Complete genome sequence of Corynebacterium casei LMG S-19264T (=DSM 44701T), isolated from a smear-ripened cheese.</title>
        <authorList>
            <consortium name="US DOE Joint Genome Institute (JGI-PGF)"/>
            <person name="Walter F."/>
            <person name="Albersmeier A."/>
            <person name="Kalinowski J."/>
            <person name="Ruckert C."/>
        </authorList>
    </citation>
    <scope>NUCLEOTIDE SEQUENCE</scope>
    <source>
        <strain evidence="19">CGMCC 1.15367</strain>
    </source>
</reference>
<dbReference type="Gene3D" id="3.40.710.10">
    <property type="entry name" value="DD-peptidase/beta-lactamase superfamily"/>
    <property type="match status" value="1"/>
</dbReference>
<evidence type="ECO:0000256" key="15">
    <source>
        <dbReference type="SAM" id="MobiDB-lite"/>
    </source>
</evidence>
<evidence type="ECO:0000256" key="3">
    <source>
        <dbReference type="ARBA" id="ARBA00007739"/>
    </source>
</evidence>
<dbReference type="RefSeq" id="WP_188907141.1">
    <property type="nucleotide sequence ID" value="NZ_BMIQ01000001.1"/>
</dbReference>
<dbReference type="Gene3D" id="1.10.3810.10">
    <property type="entry name" value="Biosynthetic peptidoglycan transglycosylase-like"/>
    <property type="match status" value="1"/>
</dbReference>
<evidence type="ECO:0000256" key="1">
    <source>
        <dbReference type="ARBA" id="ARBA00004752"/>
    </source>
</evidence>
<keyword evidence="8" id="KW-0378">Hydrolase</keyword>
<dbReference type="Proteomes" id="UP000644699">
    <property type="component" value="Unassembled WGS sequence"/>
</dbReference>
<evidence type="ECO:0000256" key="9">
    <source>
        <dbReference type="ARBA" id="ARBA00022960"/>
    </source>
</evidence>
<evidence type="ECO:0000256" key="14">
    <source>
        <dbReference type="ARBA" id="ARBA00049902"/>
    </source>
</evidence>
<comment type="pathway">
    <text evidence="1">Cell wall biogenesis; peptidoglycan biosynthesis.</text>
</comment>
<dbReference type="NCBIfam" id="TIGR02074">
    <property type="entry name" value="PBP_1a_fam"/>
    <property type="match status" value="1"/>
</dbReference>
<dbReference type="EMBL" id="BMIQ01000001">
    <property type="protein sequence ID" value="GGD93882.1"/>
    <property type="molecule type" value="Genomic_DNA"/>
</dbReference>
<evidence type="ECO:0000313" key="20">
    <source>
        <dbReference type="Proteomes" id="UP000644699"/>
    </source>
</evidence>
<keyword evidence="20" id="KW-1185">Reference proteome</keyword>
<keyword evidence="4" id="KW-0121">Carboxypeptidase</keyword>
<evidence type="ECO:0000256" key="8">
    <source>
        <dbReference type="ARBA" id="ARBA00022801"/>
    </source>
</evidence>
<keyword evidence="5" id="KW-0645">Protease</keyword>
<name>A0A916ZFG9_9HYPH</name>
<feature type="domain" description="Penicillin-binding protein transpeptidase" evidence="17">
    <location>
        <begin position="359"/>
        <end position="596"/>
    </location>
</feature>
<keyword evidence="16" id="KW-0812">Transmembrane</keyword>
<evidence type="ECO:0000256" key="16">
    <source>
        <dbReference type="SAM" id="Phobius"/>
    </source>
</evidence>
<feature type="region of interest" description="Disordered" evidence="15">
    <location>
        <begin position="683"/>
        <end position="708"/>
    </location>
</feature>
<gene>
    <name evidence="19" type="ORF">GCM10011390_10740</name>
</gene>
<dbReference type="PANTHER" id="PTHR32282:SF33">
    <property type="entry name" value="PEPTIDOGLYCAN GLYCOSYLTRANSFERASE"/>
    <property type="match status" value="1"/>
</dbReference>
<dbReference type="InterPro" id="IPR036950">
    <property type="entry name" value="PBP_transglycosylase"/>
</dbReference>
<feature type="region of interest" description="Disordered" evidence="15">
    <location>
        <begin position="649"/>
        <end position="670"/>
    </location>
</feature>
<comment type="catalytic activity">
    <reaction evidence="14">
        <text>[GlcNAc-(1-&gt;4)-Mur2Ac(oyl-L-Ala-gamma-D-Glu-L-Lys-D-Ala-D-Ala)](n)-di-trans,octa-cis-undecaprenyl diphosphate + beta-D-GlcNAc-(1-&gt;4)-Mur2Ac(oyl-L-Ala-gamma-D-Glu-L-Lys-D-Ala-D-Ala)-di-trans,octa-cis-undecaprenyl diphosphate = [GlcNAc-(1-&gt;4)-Mur2Ac(oyl-L-Ala-gamma-D-Glu-L-Lys-D-Ala-D-Ala)](n+1)-di-trans,octa-cis-undecaprenyl diphosphate + di-trans,octa-cis-undecaprenyl diphosphate + H(+)</text>
        <dbReference type="Rhea" id="RHEA:23708"/>
        <dbReference type="Rhea" id="RHEA-COMP:9602"/>
        <dbReference type="Rhea" id="RHEA-COMP:9603"/>
        <dbReference type="ChEBI" id="CHEBI:15378"/>
        <dbReference type="ChEBI" id="CHEBI:58405"/>
        <dbReference type="ChEBI" id="CHEBI:60033"/>
        <dbReference type="ChEBI" id="CHEBI:78435"/>
        <dbReference type="EC" id="2.4.99.28"/>
    </reaction>
</comment>
<accession>A0A916ZFG9</accession>
<dbReference type="Pfam" id="PF00905">
    <property type="entry name" value="Transpeptidase"/>
    <property type="match status" value="1"/>
</dbReference>
<organism evidence="19 20">
    <name type="scientific">Aureimonas endophytica</name>
    <dbReference type="NCBI Taxonomy" id="2027858"/>
    <lineage>
        <taxon>Bacteria</taxon>
        <taxon>Pseudomonadati</taxon>
        <taxon>Pseudomonadota</taxon>
        <taxon>Alphaproteobacteria</taxon>
        <taxon>Hyphomicrobiales</taxon>
        <taxon>Aurantimonadaceae</taxon>
        <taxon>Aureimonas</taxon>
    </lineage>
</organism>
<dbReference type="Pfam" id="PF00912">
    <property type="entry name" value="Transgly"/>
    <property type="match status" value="1"/>
</dbReference>
<evidence type="ECO:0000256" key="4">
    <source>
        <dbReference type="ARBA" id="ARBA00022645"/>
    </source>
</evidence>
<reference evidence="19" key="2">
    <citation type="submission" date="2020-09" db="EMBL/GenBank/DDBJ databases">
        <authorList>
            <person name="Sun Q."/>
            <person name="Zhou Y."/>
        </authorList>
    </citation>
    <scope>NUCLEOTIDE SEQUENCE</scope>
    <source>
        <strain evidence="19">CGMCC 1.15367</strain>
    </source>
</reference>
<proteinExistence type="inferred from homology"/>
<evidence type="ECO:0000256" key="12">
    <source>
        <dbReference type="ARBA" id="ARBA00023316"/>
    </source>
</evidence>
<keyword evidence="11" id="KW-0511">Multifunctional enzyme</keyword>
<keyword evidence="7" id="KW-0808">Transferase</keyword>
<evidence type="ECO:0000256" key="5">
    <source>
        <dbReference type="ARBA" id="ARBA00022670"/>
    </source>
</evidence>
<dbReference type="InterPro" id="IPR001460">
    <property type="entry name" value="PCN-bd_Tpept"/>
</dbReference>
<dbReference type="AlphaFoldDB" id="A0A916ZFG9"/>
<protein>
    <submittedName>
        <fullName evidence="19">Penicillin-binding protein</fullName>
    </submittedName>
</protein>
<evidence type="ECO:0000256" key="13">
    <source>
        <dbReference type="ARBA" id="ARBA00034000"/>
    </source>
</evidence>
<dbReference type="GO" id="GO:0009252">
    <property type="term" value="P:peptidoglycan biosynthetic process"/>
    <property type="evidence" value="ECO:0007669"/>
    <property type="project" value="UniProtKB-KW"/>
</dbReference>
<dbReference type="GO" id="GO:0030288">
    <property type="term" value="C:outer membrane-bounded periplasmic space"/>
    <property type="evidence" value="ECO:0007669"/>
    <property type="project" value="TreeGrafter"/>
</dbReference>
<evidence type="ECO:0000256" key="11">
    <source>
        <dbReference type="ARBA" id="ARBA00023268"/>
    </source>
</evidence>
<dbReference type="InterPro" id="IPR023346">
    <property type="entry name" value="Lysozyme-like_dom_sf"/>
</dbReference>
<keyword evidence="12" id="KW-0961">Cell wall biogenesis/degradation</keyword>
<keyword evidence="6" id="KW-0328">Glycosyltransferase</keyword>
<comment type="catalytic activity">
    <reaction evidence="13">
        <text>Preferential cleavage: (Ac)2-L-Lys-D-Ala-|-D-Ala. Also transpeptidation of peptidyl-alanyl moieties that are N-acyl substituents of D-alanine.</text>
        <dbReference type="EC" id="3.4.16.4"/>
    </reaction>
</comment>
<sequence length="708" mass="76905">MKRWVPSRLIEIDAWIDSTLWRFFHGSGGLWEKITIVSRRFRARGFKKGLVELCCEGLTLGLGGLVVLYVLAQPAMRMTANGLPRETDYSVLFLDRHGNEIGRRGVLRSDSVPVDEMPDHFIKAVLATEDRRFFEHLGIDFIGLFRALSENARAGGVVQGGSTLTQQLAKNLFLTNERTIDRKINEAFLALWLESHLTKRQILETYLNRAYMGGGAFGAESAAEFYFNKDIRDVSLAEGAMLAGLFKAPAKYAPHINLPAARGRANEVLSNMVQAGFMTEGQVVAARRQPATAVDRGTTASPDYFLDFAFAEVQRIAEGIPHRNFVARTSFDASMQQLADESIQYHLRQFGKTFDVDEGAMVVIDNDGGVRAIVGGPDYGVSQFNRATKALRQPGSSFKAYVYAAAMESGMKPNDIVSDAPVTVGGWSPQNYGRSYAGRISIVDAMAHSLNTVAVRLSQKVGMAKVTALAKAMGVESPLRGDKTMALGTSEVTVMDQATGYAVFAAGGMDSHRHAILQLSDTNGETLWDAARDMPPRHRVLSEPAAKSMNEMLVQIPIRGTARKAALTMTRAAGKTGTTQSYRDGWFVGFTGNFTAAVWFGNDDFHPTNKLTGGSIPAMAWQRVMEAAHQGIDLKPIPYIADPLPKPSEAVAQAKGDGPPPPVRPPSLNAETQKVLNGISELMRGAPPLAPEKVAANTGPSAVDSRPQ</sequence>
<dbReference type="InterPro" id="IPR001264">
    <property type="entry name" value="Glyco_trans_51"/>
</dbReference>
<keyword evidence="9" id="KW-0133">Cell shape</keyword>
<dbReference type="GO" id="GO:0071555">
    <property type="term" value="P:cell wall organization"/>
    <property type="evidence" value="ECO:0007669"/>
    <property type="project" value="UniProtKB-KW"/>
</dbReference>
<keyword evidence="10" id="KW-0573">Peptidoglycan synthesis</keyword>
<feature type="domain" description="Glycosyl transferase family 51" evidence="18">
    <location>
        <begin position="106"/>
        <end position="272"/>
    </location>
</feature>
<keyword evidence="16" id="KW-0472">Membrane</keyword>
<evidence type="ECO:0000256" key="2">
    <source>
        <dbReference type="ARBA" id="ARBA00007090"/>
    </source>
</evidence>
<dbReference type="SUPFAM" id="SSF53955">
    <property type="entry name" value="Lysozyme-like"/>
    <property type="match status" value="1"/>
</dbReference>
<dbReference type="GO" id="GO:0008360">
    <property type="term" value="P:regulation of cell shape"/>
    <property type="evidence" value="ECO:0007669"/>
    <property type="project" value="UniProtKB-KW"/>
</dbReference>
<evidence type="ECO:0000259" key="17">
    <source>
        <dbReference type="Pfam" id="PF00905"/>
    </source>
</evidence>
<dbReference type="InterPro" id="IPR050396">
    <property type="entry name" value="Glycosyltr_51/Transpeptidase"/>
</dbReference>
<dbReference type="FunFam" id="1.10.3810.10:FF:000001">
    <property type="entry name" value="Penicillin-binding protein 1A"/>
    <property type="match status" value="1"/>
</dbReference>
<dbReference type="GO" id="GO:0006508">
    <property type="term" value="P:proteolysis"/>
    <property type="evidence" value="ECO:0007669"/>
    <property type="project" value="UniProtKB-KW"/>
</dbReference>
<dbReference type="GO" id="GO:0008658">
    <property type="term" value="F:penicillin binding"/>
    <property type="evidence" value="ECO:0007669"/>
    <property type="project" value="InterPro"/>
</dbReference>
<feature type="transmembrane region" description="Helical" evidence="16">
    <location>
        <begin position="49"/>
        <end position="71"/>
    </location>
</feature>
<evidence type="ECO:0000313" key="19">
    <source>
        <dbReference type="EMBL" id="GGD93882.1"/>
    </source>
</evidence>
<evidence type="ECO:0000256" key="10">
    <source>
        <dbReference type="ARBA" id="ARBA00022984"/>
    </source>
</evidence>
<keyword evidence="16" id="KW-1133">Transmembrane helix</keyword>
<dbReference type="GO" id="GO:0009002">
    <property type="term" value="F:serine-type D-Ala-D-Ala carboxypeptidase activity"/>
    <property type="evidence" value="ECO:0007669"/>
    <property type="project" value="UniProtKB-EC"/>
</dbReference>
<comment type="caution">
    <text evidence="19">The sequence shown here is derived from an EMBL/GenBank/DDBJ whole genome shotgun (WGS) entry which is preliminary data.</text>
</comment>
<evidence type="ECO:0000256" key="7">
    <source>
        <dbReference type="ARBA" id="ARBA00022679"/>
    </source>
</evidence>
<comment type="similarity">
    <text evidence="3">In the N-terminal section; belongs to the glycosyltransferase 51 family.</text>
</comment>
<dbReference type="SUPFAM" id="SSF56601">
    <property type="entry name" value="beta-lactamase/transpeptidase-like"/>
    <property type="match status" value="1"/>
</dbReference>
<comment type="similarity">
    <text evidence="2">In the C-terminal section; belongs to the transpeptidase family.</text>
</comment>
<evidence type="ECO:0000256" key="6">
    <source>
        <dbReference type="ARBA" id="ARBA00022676"/>
    </source>
</evidence>
<dbReference type="GO" id="GO:0008955">
    <property type="term" value="F:peptidoglycan glycosyltransferase activity"/>
    <property type="evidence" value="ECO:0007669"/>
    <property type="project" value="UniProtKB-EC"/>
</dbReference>
<dbReference type="PANTHER" id="PTHR32282">
    <property type="entry name" value="BINDING PROTEIN TRANSPEPTIDASE, PUTATIVE-RELATED"/>
    <property type="match status" value="1"/>
</dbReference>
<dbReference type="InterPro" id="IPR012338">
    <property type="entry name" value="Beta-lactam/transpept-like"/>
</dbReference>